<name>A0ABT9E8D2_9PROT</name>
<dbReference type="InterPro" id="IPR041698">
    <property type="entry name" value="Methyltransf_25"/>
</dbReference>
<dbReference type="Pfam" id="PF13649">
    <property type="entry name" value="Methyltransf_25"/>
    <property type="match status" value="1"/>
</dbReference>
<dbReference type="InterPro" id="IPR029063">
    <property type="entry name" value="SAM-dependent_MTases_sf"/>
</dbReference>
<dbReference type="SUPFAM" id="SSF53335">
    <property type="entry name" value="S-adenosyl-L-methionine-dependent methyltransferases"/>
    <property type="match status" value="1"/>
</dbReference>
<dbReference type="RefSeq" id="WP_305107079.1">
    <property type="nucleotide sequence ID" value="NZ_JAUTWS010000043.1"/>
</dbReference>
<dbReference type="Gene3D" id="3.40.50.150">
    <property type="entry name" value="Vaccinia Virus protein VP39"/>
    <property type="match status" value="1"/>
</dbReference>
<dbReference type="Proteomes" id="UP001243009">
    <property type="component" value="Unassembled WGS sequence"/>
</dbReference>
<keyword evidence="3" id="KW-1185">Reference proteome</keyword>
<evidence type="ECO:0000259" key="1">
    <source>
        <dbReference type="Pfam" id="PF13649"/>
    </source>
</evidence>
<dbReference type="EC" id="2.1.-.-" evidence="2"/>
<dbReference type="CDD" id="cd02440">
    <property type="entry name" value="AdoMet_MTases"/>
    <property type="match status" value="1"/>
</dbReference>
<keyword evidence="2" id="KW-0808">Transferase</keyword>
<dbReference type="GO" id="GO:0008168">
    <property type="term" value="F:methyltransferase activity"/>
    <property type="evidence" value="ECO:0007669"/>
    <property type="project" value="UniProtKB-KW"/>
</dbReference>
<protein>
    <submittedName>
        <fullName evidence="2">Class I SAM-dependent methyltransferase</fullName>
        <ecNumber evidence="2">2.1.-.-</ecNumber>
    </submittedName>
</protein>
<comment type="caution">
    <text evidence="2">The sequence shown here is derived from an EMBL/GenBank/DDBJ whole genome shotgun (WGS) entry which is preliminary data.</text>
</comment>
<gene>
    <name evidence="2" type="ORF">Q7A36_28025</name>
</gene>
<evidence type="ECO:0000313" key="2">
    <source>
        <dbReference type="EMBL" id="MDO9712223.1"/>
    </source>
</evidence>
<sequence>METDAERIIGLYRRHARTWVAAREDWPGKAPMEVGWLDRFRALLSSLRPAVLDLGCGCGEPIAHYLVERGCDLTGVDSAPEMITMCEARLPGQSWRVGDMRTLSLDRRFDGILAWDSFFHLSHEDQRRMFPVFRVHAAPRAALMFTSGPEHGVAMGTLRGEPLYHASLDGAEYRALLNGNGFVVVAQVNEDSTCGGRTVWLAQLR</sequence>
<proteinExistence type="predicted"/>
<dbReference type="GO" id="GO:0032259">
    <property type="term" value="P:methylation"/>
    <property type="evidence" value="ECO:0007669"/>
    <property type="project" value="UniProtKB-KW"/>
</dbReference>
<accession>A0ABT9E8D2</accession>
<reference evidence="2 3" key="1">
    <citation type="submission" date="2023-08" db="EMBL/GenBank/DDBJ databases">
        <title>The draft genome sequence of Paracraurococcus sp. LOR1-02.</title>
        <authorList>
            <person name="Kingkaew E."/>
            <person name="Tanasupawat S."/>
        </authorList>
    </citation>
    <scope>NUCLEOTIDE SEQUENCE [LARGE SCALE GENOMIC DNA]</scope>
    <source>
        <strain evidence="2 3">LOR1-02</strain>
    </source>
</reference>
<evidence type="ECO:0000313" key="3">
    <source>
        <dbReference type="Proteomes" id="UP001243009"/>
    </source>
</evidence>
<feature type="domain" description="Methyltransferase" evidence="1">
    <location>
        <begin position="51"/>
        <end position="132"/>
    </location>
</feature>
<dbReference type="EMBL" id="JAUTWS010000043">
    <property type="protein sequence ID" value="MDO9712223.1"/>
    <property type="molecule type" value="Genomic_DNA"/>
</dbReference>
<organism evidence="2 3">
    <name type="scientific">Paracraurococcus lichenis</name>
    <dbReference type="NCBI Taxonomy" id="3064888"/>
    <lineage>
        <taxon>Bacteria</taxon>
        <taxon>Pseudomonadati</taxon>
        <taxon>Pseudomonadota</taxon>
        <taxon>Alphaproteobacteria</taxon>
        <taxon>Acetobacterales</taxon>
        <taxon>Roseomonadaceae</taxon>
        <taxon>Paracraurococcus</taxon>
    </lineage>
</organism>
<keyword evidence="2" id="KW-0489">Methyltransferase</keyword>